<dbReference type="KEGG" id="hlm:DV707_10830"/>
<evidence type="ECO:0000313" key="3">
    <source>
        <dbReference type="EMBL" id="SEG34884.1"/>
    </source>
</evidence>
<evidence type="ECO:0000313" key="5">
    <source>
        <dbReference type="Proteomes" id="UP000296733"/>
    </source>
</evidence>
<dbReference type="OrthoDB" id="327723at2157"/>
<dbReference type="InterPro" id="IPR011335">
    <property type="entry name" value="Restrct_endonuc-II-like"/>
</dbReference>
<dbReference type="SUPFAM" id="SSF52980">
    <property type="entry name" value="Restriction endonuclease-like"/>
    <property type="match status" value="1"/>
</dbReference>
<dbReference type="InterPro" id="IPR006166">
    <property type="entry name" value="ERCC4_domain"/>
</dbReference>
<feature type="domain" description="ERCC4" evidence="1">
    <location>
        <begin position="6"/>
        <end position="87"/>
    </location>
</feature>
<dbReference type="GO" id="GO:0006259">
    <property type="term" value="P:DNA metabolic process"/>
    <property type="evidence" value="ECO:0007669"/>
    <property type="project" value="UniProtKB-ARBA"/>
</dbReference>
<gene>
    <name evidence="2" type="ORF">DV707_10830</name>
    <name evidence="3" type="ORF">SAMN04488133_1971</name>
</gene>
<dbReference type="RefSeq" id="WP_103991682.1">
    <property type="nucleotide sequence ID" value="NZ_CP031311.1"/>
</dbReference>
<dbReference type="EMBL" id="CP031311">
    <property type="protein sequence ID" value="QCC48116.1"/>
    <property type="molecule type" value="Genomic_DNA"/>
</dbReference>
<name>A0A1H5ZFQ9_9EURY</name>
<dbReference type="EMBL" id="FNVN01000002">
    <property type="protein sequence ID" value="SEG34884.1"/>
    <property type="molecule type" value="Genomic_DNA"/>
</dbReference>
<dbReference type="Proteomes" id="UP000236740">
    <property type="component" value="Unassembled WGS sequence"/>
</dbReference>
<keyword evidence="4" id="KW-1185">Reference proteome</keyword>
<dbReference type="GeneID" id="39858594"/>
<organism evidence="3 4">
    <name type="scientific">Halobellus limi</name>
    <dbReference type="NCBI Taxonomy" id="699433"/>
    <lineage>
        <taxon>Archaea</taxon>
        <taxon>Methanobacteriati</taxon>
        <taxon>Methanobacteriota</taxon>
        <taxon>Stenosarchaea group</taxon>
        <taxon>Halobacteria</taxon>
        <taxon>Halobacteriales</taxon>
        <taxon>Haloferacaceae</taxon>
        <taxon>Halobellus</taxon>
    </lineage>
</organism>
<accession>A0A1H5ZFQ9</accession>
<dbReference type="Proteomes" id="UP000296733">
    <property type="component" value="Chromosome"/>
</dbReference>
<proteinExistence type="predicted"/>
<sequence>MNDPLVIVVDTREQTPWKFDGYPVRVKRAKLDTGDYSVHGFEDIFAIERKSLDDLVNTTVNGRDRFQDELIRGNKLAEFDVYIESSKADLKAGNYYSQAHPNSIIGSINAWERTHSADFYFTGSRDAAEARAYSQLFAWSNKYSHLFV</sequence>
<dbReference type="Pfam" id="PF02732">
    <property type="entry name" value="ERCC4"/>
    <property type="match status" value="1"/>
</dbReference>
<dbReference type="SMART" id="SM00891">
    <property type="entry name" value="ERCC4"/>
    <property type="match status" value="1"/>
</dbReference>
<dbReference type="GO" id="GO:0003677">
    <property type="term" value="F:DNA binding"/>
    <property type="evidence" value="ECO:0007669"/>
    <property type="project" value="InterPro"/>
</dbReference>
<dbReference type="GO" id="GO:0004518">
    <property type="term" value="F:nuclease activity"/>
    <property type="evidence" value="ECO:0007669"/>
    <property type="project" value="InterPro"/>
</dbReference>
<dbReference type="Gene3D" id="3.40.50.10130">
    <property type="match status" value="1"/>
</dbReference>
<dbReference type="AlphaFoldDB" id="A0A1H5ZFQ9"/>
<reference evidence="2 5" key="2">
    <citation type="journal article" date="2019" name="Nat. Commun.">
        <title>A new type of DNA phosphorothioation-based antiviral system in archaea.</title>
        <authorList>
            <person name="Xiong L."/>
            <person name="Liu S."/>
            <person name="Chen S."/>
            <person name="Xiao Y."/>
            <person name="Zhu B."/>
            <person name="Gao Y."/>
            <person name="Zhang Y."/>
            <person name="Chen B."/>
            <person name="Luo J."/>
            <person name="Deng Z."/>
            <person name="Chen X."/>
            <person name="Wang L."/>
            <person name="Chen S."/>
        </authorList>
    </citation>
    <scope>NUCLEOTIDE SEQUENCE [LARGE SCALE GENOMIC DNA]</scope>
    <source>
        <strain evidence="2 5">CGMCC 1.10331</strain>
    </source>
</reference>
<evidence type="ECO:0000313" key="2">
    <source>
        <dbReference type="EMBL" id="QCC48116.1"/>
    </source>
</evidence>
<reference evidence="3 4" key="1">
    <citation type="submission" date="2016-10" db="EMBL/GenBank/DDBJ databases">
        <authorList>
            <person name="de Groot N.N."/>
        </authorList>
    </citation>
    <scope>NUCLEOTIDE SEQUENCE [LARGE SCALE GENOMIC DNA]</scope>
    <source>
        <strain evidence="3 4">CGMCC 1.10331</strain>
    </source>
</reference>
<protein>
    <submittedName>
        <fullName evidence="3">ERCC4 domain-containing protein</fullName>
    </submittedName>
</protein>
<evidence type="ECO:0000313" key="4">
    <source>
        <dbReference type="Proteomes" id="UP000236740"/>
    </source>
</evidence>
<evidence type="ECO:0000259" key="1">
    <source>
        <dbReference type="SMART" id="SM00891"/>
    </source>
</evidence>